<sequence length="234" mass="26344">MFAARRCLEILCILDEIIVYVDGKTILNLAVTCTWLWDVLKRSRVLWERALSNHQDFAPFPGAHLRTARTLVVLHFSSECVMCGLPTNNPILSNYAVRLCDTCSTQHLVAMGTHTIWQNGPHQAVEPVFLPDVDKKPPTSYMAQVYPAQVRQLLPANFDSYLAPQQEPMEQATASPMEFYTDSYMNPVYASSAEIDADRGFPTDLDDDEPDDFTGTPSPNNDPTNHQGPHSSWW</sequence>
<protein>
    <submittedName>
        <fullName evidence="2">Uncharacterized protein</fullName>
    </submittedName>
</protein>
<accession>A0A8H3GSA3</accession>
<dbReference type="EMBL" id="CAJMWT010003373">
    <property type="protein sequence ID" value="CAE6470159.1"/>
    <property type="molecule type" value="Genomic_DNA"/>
</dbReference>
<dbReference type="AlphaFoldDB" id="A0A8H3GSA3"/>
<evidence type="ECO:0000313" key="2">
    <source>
        <dbReference type="EMBL" id="CAE6470159.1"/>
    </source>
</evidence>
<gene>
    <name evidence="2" type="ORF">RDB_LOCUS105280</name>
</gene>
<name>A0A8H3GSA3_9AGAM</name>
<evidence type="ECO:0000256" key="1">
    <source>
        <dbReference type="SAM" id="MobiDB-lite"/>
    </source>
</evidence>
<organism evidence="2 3">
    <name type="scientific">Rhizoctonia solani</name>
    <dbReference type="NCBI Taxonomy" id="456999"/>
    <lineage>
        <taxon>Eukaryota</taxon>
        <taxon>Fungi</taxon>
        <taxon>Dikarya</taxon>
        <taxon>Basidiomycota</taxon>
        <taxon>Agaricomycotina</taxon>
        <taxon>Agaricomycetes</taxon>
        <taxon>Cantharellales</taxon>
        <taxon>Ceratobasidiaceae</taxon>
        <taxon>Rhizoctonia</taxon>
    </lineage>
</organism>
<comment type="caution">
    <text evidence="2">The sequence shown here is derived from an EMBL/GenBank/DDBJ whole genome shotgun (WGS) entry which is preliminary data.</text>
</comment>
<reference evidence="2" key="1">
    <citation type="submission" date="2021-01" db="EMBL/GenBank/DDBJ databases">
        <authorList>
            <person name="Kaushik A."/>
        </authorList>
    </citation>
    <scope>NUCLEOTIDE SEQUENCE</scope>
    <source>
        <strain evidence="2">AG2-2IIIB</strain>
    </source>
</reference>
<evidence type="ECO:0000313" key="3">
    <source>
        <dbReference type="Proteomes" id="UP000663843"/>
    </source>
</evidence>
<dbReference type="Proteomes" id="UP000663843">
    <property type="component" value="Unassembled WGS sequence"/>
</dbReference>
<proteinExistence type="predicted"/>
<feature type="compositionally biased region" description="Polar residues" evidence="1">
    <location>
        <begin position="218"/>
        <end position="234"/>
    </location>
</feature>
<feature type="region of interest" description="Disordered" evidence="1">
    <location>
        <begin position="195"/>
        <end position="234"/>
    </location>
</feature>